<dbReference type="AlphaFoldDB" id="K1JQM0"/>
<dbReference type="InterPro" id="IPR052530">
    <property type="entry name" value="NAD(P)H_nitroreductase"/>
</dbReference>
<proteinExistence type="predicted"/>
<dbReference type="GO" id="GO:0016491">
    <property type="term" value="F:oxidoreductase activity"/>
    <property type="evidence" value="ECO:0007669"/>
    <property type="project" value="InterPro"/>
</dbReference>
<dbReference type="InterPro" id="IPR000415">
    <property type="entry name" value="Nitroreductase-like"/>
</dbReference>
<organism evidence="1 2">
    <name type="scientific">Sutterella wadsworthensis 2_1_59BFAA</name>
    <dbReference type="NCBI Taxonomy" id="742823"/>
    <lineage>
        <taxon>Bacteria</taxon>
        <taxon>Pseudomonadati</taxon>
        <taxon>Pseudomonadota</taxon>
        <taxon>Betaproteobacteria</taxon>
        <taxon>Burkholderiales</taxon>
        <taxon>Sutterellaceae</taxon>
        <taxon>Sutterella</taxon>
    </lineage>
</organism>
<dbReference type="Proteomes" id="UP000005835">
    <property type="component" value="Unassembled WGS sequence"/>
</dbReference>
<dbReference type="HOGENOM" id="CLU_1420803_0_0_4"/>
<dbReference type="Gene3D" id="3.40.109.10">
    <property type="entry name" value="NADH Oxidase"/>
    <property type="match status" value="1"/>
</dbReference>
<dbReference type="eggNOG" id="COG0778">
    <property type="taxonomic scope" value="Bacteria"/>
</dbReference>
<dbReference type="PATRIC" id="fig|742823.3.peg.2308"/>
<reference evidence="1 2" key="1">
    <citation type="submission" date="2012-05" db="EMBL/GenBank/DDBJ databases">
        <title>The Genome Sequence of Sutterella wadsworthensis 2_1_59BFAA.</title>
        <authorList>
            <consortium name="The Broad Institute Genome Sequencing Platform"/>
            <person name="Earl A."/>
            <person name="Ward D."/>
            <person name="Feldgarden M."/>
            <person name="Gevers D."/>
            <person name="Daigneault M."/>
            <person name="Strauss J."/>
            <person name="Allen-Vercoe E."/>
            <person name="Walker B."/>
            <person name="Young S.K."/>
            <person name="Zeng Q."/>
            <person name="Gargeya S."/>
            <person name="Fitzgerald M."/>
            <person name="Haas B."/>
            <person name="Abouelleil A."/>
            <person name="Alvarado L."/>
            <person name="Arachchi H.M."/>
            <person name="Berlin A.M."/>
            <person name="Chapman S.B."/>
            <person name="Goldberg J."/>
            <person name="Griggs A."/>
            <person name="Gujja S."/>
            <person name="Hansen M."/>
            <person name="Howarth C."/>
            <person name="Imamovic A."/>
            <person name="Larimer J."/>
            <person name="McCowen C."/>
            <person name="Montmayeur A."/>
            <person name="Murphy C."/>
            <person name="Neiman D."/>
            <person name="Pearson M."/>
            <person name="Priest M."/>
            <person name="Roberts A."/>
            <person name="Saif S."/>
            <person name="Shea T."/>
            <person name="Sisk P."/>
            <person name="Sykes S."/>
            <person name="Wortman J."/>
            <person name="Nusbaum C."/>
            <person name="Birren B."/>
        </authorList>
    </citation>
    <scope>NUCLEOTIDE SEQUENCE [LARGE SCALE GENOMIC DNA]</scope>
    <source>
        <strain evidence="1 2">2_1_59BFAA</strain>
    </source>
</reference>
<comment type="caution">
    <text evidence="1">The sequence shown here is derived from an EMBL/GenBank/DDBJ whole genome shotgun (WGS) entry which is preliminary data.</text>
</comment>
<dbReference type="SUPFAM" id="SSF55469">
    <property type="entry name" value="FMN-dependent nitroreductase-like"/>
    <property type="match status" value="1"/>
</dbReference>
<dbReference type="PANTHER" id="PTHR43821:SF1">
    <property type="entry name" value="NAD(P)H NITROREDUCTASE YDJA-RELATED"/>
    <property type="match status" value="1"/>
</dbReference>
<keyword evidence="2" id="KW-1185">Reference proteome</keyword>
<sequence length="191" mass="20822">MSEIYAVNESFFKMILSRHSLGAKHLVIPAPDVGALRLAVTAACRVPCHQETLPFRWVEISSRDRLADLFESVLPADADEEMRAKARGKALKAPMCMALVGTGLSPDSQDRDADERLMTAGASLMNFLAGLHAQGFAAKAVSAKDFPAPDGLYDPTCERLLCFVLVGTPDTPVNYQDIGMGNDERQPLSRW</sequence>
<dbReference type="PANTHER" id="PTHR43821">
    <property type="entry name" value="NAD(P)H NITROREDUCTASE YDJA-RELATED"/>
    <property type="match status" value="1"/>
</dbReference>
<evidence type="ECO:0008006" key="3">
    <source>
        <dbReference type="Google" id="ProtNLM"/>
    </source>
</evidence>
<protein>
    <recommendedName>
        <fullName evidence="3">Nitroreductase domain-containing protein</fullName>
    </recommendedName>
</protein>
<accession>K1JQM0</accession>
<evidence type="ECO:0000313" key="2">
    <source>
        <dbReference type="Proteomes" id="UP000005835"/>
    </source>
</evidence>
<evidence type="ECO:0000313" key="1">
    <source>
        <dbReference type="EMBL" id="EKB30037.1"/>
    </source>
</evidence>
<gene>
    <name evidence="1" type="ORF">HMPREF9465_02305</name>
</gene>
<dbReference type="STRING" id="742823.HMPREF9465_02305"/>
<dbReference type="EMBL" id="ADMG01000058">
    <property type="protein sequence ID" value="EKB30037.1"/>
    <property type="molecule type" value="Genomic_DNA"/>
</dbReference>
<name>K1JQM0_9BURK</name>